<evidence type="ECO:0000256" key="2">
    <source>
        <dbReference type="ARBA" id="ARBA00022690"/>
    </source>
</evidence>
<dbReference type="SMART" id="SM01419">
    <property type="entry name" value="Thiol-ester_cl"/>
    <property type="match status" value="1"/>
</dbReference>
<reference evidence="9 10" key="1">
    <citation type="journal article" date="2023" name="Sci. Data">
        <title>Genome assembly of the Korean intertidal mud-creeper Batillaria attramentaria.</title>
        <authorList>
            <person name="Patra A.K."/>
            <person name="Ho P.T."/>
            <person name="Jun S."/>
            <person name="Lee S.J."/>
            <person name="Kim Y."/>
            <person name="Won Y.J."/>
        </authorList>
    </citation>
    <scope>NUCLEOTIDE SEQUENCE [LARGE SCALE GENOMIC DNA]</scope>
    <source>
        <strain evidence="9">Wonlab-2016</strain>
    </source>
</reference>
<keyword evidence="5" id="KW-1015">Disulfide bond</keyword>
<dbReference type="InterPro" id="IPR041813">
    <property type="entry name" value="A2M_TED"/>
</dbReference>
<dbReference type="InterPro" id="IPR013783">
    <property type="entry name" value="Ig-like_fold"/>
</dbReference>
<dbReference type="Pfam" id="PF00207">
    <property type="entry name" value="A2M"/>
    <property type="match status" value="1"/>
</dbReference>
<dbReference type="Gene3D" id="1.50.10.20">
    <property type="match status" value="1"/>
</dbReference>
<dbReference type="EMBL" id="JACVVK020000290">
    <property type="protein sequence ID" value="KAK7480021.1"/>
    <property type="molecule type" value="Genomic_DNA"/>
</dbReference>
<dbReference type="Gene3D" id="2.60.40.690">
    <property type="entry name" value="Alpha-macroglobulin, receptor-binding domain"/>
    <property type="match status" value="1"/>
</dbReference>
<evidence type="ECO:0000259" key="8">
    <source>
        <dbReference type="SMART" id="SM01361"/>
    </source>
</evidence>
<evidence type="ECO:0000256" key="3">
    <source>
        <dbReference type="ARBA" id="ARBA00022729"/>
    </source>
</evidence>
<dbReference type="SUPFAM" id="SSF48239">
    <property type="entry name" value="Terpenoid cyclases/Protein prenyltransferases"/>
    <property type="match status" value="1"/>
</dbReference>
<name>A0ABD0JY94_9CAEN</name>
<gene>
    <name evidence="9" type="ORF">BaRGS_00028754</name>
</gene>
<dbReference type="FunFam" id="1.50.10.20:FF:000001">
    <property type="entry name" value="CD109 isoform 1"/>
    <property type="match status" value="1"/>
</dbReference>
<dbReference type="InterPro" id="IPR050473">
    <property type="entry name" value="A2M/Complement_sys"/>
</dbReference>
<accession>A0ABD0JY94</accession>
<dbReference type="SUPFAM" id="SSF49410">
    <property type="entry name" value="Alpha-macroglobulin receptor domain"/>
    <property type="match status" value="1"/>
</dbReference>
<evidence type="ECO:0000313" key="9">
    <source>
        <dbReference type="EMBL" id="KAK7480021.1"/>
    </source>
</evidence>
<dbReference type="PANTHER" id="PTHR11412">
    <property type="entry name" value="MACROGLOBULIN / COMPLEMENT"/>
    <property type="match status" value="1"/>
</dbReference>
<dbReference type="Gene3D" id="2.60.120.1540">
    <property type="match status" value="1"/>
</dbReference>
<keyword evidence="3" id="KW-0732">Signal</keyword>
<dbReference type="SMART" id="SM01360">
    <property type="entry name" value="A2M"/>
    <property type="match status" value="1"/>
</dbReference>
<dbReference type="Proteomes" id="UP001519460">
    <property type="component" value="Unassembled WGS sequence"/>
</dbReference>
<dbReference type="SUPFAM" id="SSF81296">
    <property type="entry name" value="E set domains"/>
    <property type="match status" value="1"/>
</dbReference>
<comment type="similarity">
    <text evidence="1">Belongs to the protease inhibitor I39 (alpha-2-macroglobulin) family.</text>
</comment>
<dbReference type="InterPro" id="IPR011626">
    <property type="entry name" value="Alpha-macroglobulin_TED"/>
</dbReference>
<keyword evidence="2" id="KW-0646">Protease inhibitor</keyword>
<dbReference type="GO" id="GO:0004867">
    <property type="term" value="F:serine-type endopeptidase inhibitor activity"/>
    <property type="evidence" value="ECO:0007669"/>
    <property type="project" value="UniProtKB-KW"/>
</dbReference>
<evidence type="ECO:0000256" key="6">
    <source>
        <dbReference type="ARBA" id="ARBA00023180"/>
    </source>
</evidence>
<dbReference type="InterPro" id="IPR008930">
    <property type="entry name" value="Terpenoid_cyclase/PrenylTrfase"/>
</dbReference>
<sequence length="955" mass="106681">MQMGLPPAVGLPGPAAVPMQTLPETAPILARGGTSEEAVDLRTYFPETWLWDLMTIGETGSAELMHTIPDTITRWVGNSICISDVAGFGLSPVTSITTFQPFFLSFNLPYNAVRGERLPITVTVYNYLDKCLHMMLQVDGLKGFKVHNARANRDPFCLCGGKSHTKKFFITAQDIGKLPIFAQAEIIPGQCGNDVIMDTQYIGRQDAVQREILVKAEGVTQQYSHSLYICPKDNEVYSSTVNLPLPADMVSDSARGDVTVIGDIMGPALSNLDGLVRMPTGCGEQNMVGFTPNIYVLKYLTATSRLDEATQDKATSFMETGYQRELKYRHADGSFSAFGERGNKAGSTWLTAFVVKSFAQAKPYIFIDQDDLDMSIRYLKRTQNLEGPLRGCFFERGQVFSSYLKGGLGKEENEAALSAYVLIALLQAGLETEGMEASIAIECINRELQQKPEIDTYTLALAAYANTLYDPSSEQTRDIMDRLNQQAVDDGTVKHWKRQGEQPKPVNSWYYYSAPSAEVEMTAYALLATLAYYGNESLTMGQPIAFWLSNQQSAFGGYSSTQDTVVGLNALSEFAALAYSDDPTNVLLSVISEKTGETFAFSVTPDNSLQLQREQLQMSEGTSVIVTAEGTGCALVQANVRYNKVPSKLGIDDPKFHLKVEPRLYQHNRNKCERRTLHISFGVRDDDSFSAGMTMLTLRMVTGWSVIPDSLRELRSKFPILGIERHEVDEKEGLINFYLDELDTRRRRFTLDVQQNKDLAVSNPKPAEVQIYQYYERDMTVIQSYNLKTTCGTKAEIPYDQPANPDDAPFPVQRRVELGAPPVNVGEARGRSPNCPVCDLEKAPENYAQLVCNSTAVYKSHAGRNKKYSLKIKADLRPHKKLRDINKFANYRMDEGCRCALLEPPMRTVLILTKAANLQGTTLMMDSQTYVFNLRKDRTLERKARRAQRRCRMEP</sequence>
<evidence type="ECO:0000259" key="7">
    <source>
        <dbReference type="SMART" id="SM01360"/>
    </source>
</evidence>
<dbReference type="SMART" id="SM01361">
    <property type="entry name" value="A2M_recep"/>
    <property type="match status" value="1"/>
</dbReference>
<dbReference type="Gene3D" id="2.60.40.10">
    <property type="entry name" value="Immunoglobulins"/>
    <property type="match status" value="1"/>
</dbReference>
<evidence type="ECO:0000256" key="4">
    <source>
        <dbReference type="ARBA" id="ARBA00022900"/>
    </source>
</evidence>
<dbReference type="InterPro" id="IPR036595">
    <property type="entry name" value="A-macroglobulin_rcpt-bd_sf"/>
</dbReference>
<dbReference type="Gene3D" id="2.20.130.20">
    <property type="match status" value="1"/>
</dbReference>
<dbReference type="InterPro" id="IPR009048">
    <property type="entry name" value="A-macroglobulin_rcpt-bd"/>
</dbReference>
<dbReference type="InterPro" id="IPR014756">
    <property type="entry name" value="Ig_E-set"/>
</dbReference>
<proteinExistence type="inferred from homology"/>
<organism evidence="9 10">
    <name type="scientific">Batillaria attramentaria</name>
    <dbReference type="NCBI Taxonomy" id="370345"/>
    <lineage>
        <taxon>Eukaryota</taxon>
        <taxon>Metazoa</taxon>
        <taxon>Spiralia</taxon>
        <taxon>Lophotrochozoa</taxon>
        <taxon>Mollusca</taxon>
        <taxon>Gastropoda</taxon>
        <taxon>Caenogastropoda</taxon>
        <taxon>Sorbeoconcha</taxon>
        <taxon>Cerithioidea</taxon>
        <taxon>Batillariidae</taxon>
        <taxon>Batillaria</taxon>
    </lineage>
</organism>
<dbReference type="CDD" id="cd02897">
    <property type="entry name" value="A2M_2"/>
    <property type="match status" value="1"/>
</dbReference>
<dbReference type="InterPro" id="IPR047565">
    <property type="entry name" value="Alpha-macroglob_thiol-ester_cl"/>
</dbReference>
<dbReference type="AlphaFoldDB" id="A0ABD0JY94"/>
<keyword evidence="10" id="KW-1185">Reference proteome</keyword>
<feature type="domain" description="Alpha-2-macroglobulin" evidence="7">
    <location>
        <begin position="48"/>
        <end position="138"/>
    </location>
</feature>
<dbReference type="PROSITE" id="PS00477">
    <property type="entry name" value="ALPHA_2_MACROGLOBULIN"/>
    <property type="match status" value="1"/>
</dbReference>
<comment type="caution">
    <text evidence="9">The sequence shown here is derived from an EMBL/GenBank/DDBJ whole genome shotgun (WGS) entry which is preliminary data.</text>
</comment>
<keyword evidence="4" id="KW-0722">Serine protease inhibitor</keyword>
<feature type="domain" description="Alpha-macroglobulin receptor-binding" evidence="8">
    <location>
        <begin position="691"/>
        <end position="785"/>
    </location>
</feature>
<dbReference type="InterPro" id="IPR019742">
    <property type="entry name" value="MacrogloblnA2_CS"/>
</dbReference>
<dbReference type="Pfam" id="PF07678">
    <property type="entry name" value="TED_complement"/>
    <property type="match status" value="1"/>
</dbReference>
<keyword evidence="6" id="KW-0325">Glycoprotein</keyword>
<dbReference type="InterPro" id="IPR001599">
    <property type="entry name" value="Macroglobln_a2"/>
</dbReference>
<evidence type="ECO:0000256" key="5">
    <source>
        <dbReference type="ARBA" id="ARBA00023157"/>
    </source>
</evidence>
<evidence type="ECO:0000256" key="1">
    <source>
        <dbReference type="ARBA" id="ARBA00010952"/>
    </source>
</evidence>
<evidence type="ECO:0000313" key="10">
    <source>
        <dbReference type="Proteomes" id="UP001519460"/>
    </source>
</evidence>
<protein>
    <submittedName>
        <fullName evidence="9">Uncharacterized protein</fullName>
    </submittedName>
</protein>
<dbReference type="PANTHER" id="PTHR11412:SF171">
    <property type="entry name" value="PREGNANCY ZONE PROTEIN-LIKE PROTEIN"/>
    <property type="match status" value="1"/>
</dbReference>
<dbReference type="Pfam" id="PF07677">
    <property type="entry name" value="A2M_recep"/>
    <property type="match status" value="1"/>
</dbReference>